<dbReference type="SUPFAM" id="SSF51905">
    <property type="entry name" value="FAD/NAD(P)-binding domain"/>
    <property type="match status" value="1"/>
</dbReference>
<evidence type="ECO:0000313" key="7">
    <source>
        <dbReference type="Proteomes" id="UP000184233"/>
    </source>
</evidence>
<dbReference type="SUPFAM" id="SSF160996">
    <property type="entry name" value="HI0933 insert domain-like"/>
    <property type="match status" value="1"/>
</dbReference>
<dbReference type="InterPro" id="IPR004792">
    <property type="entry name" value="BaiN-like"/>
</dbReference>
<reference evidence="6 7" key="1">
    <citation type="submission" date="2016-09" db="EMBL/GenBank/DDBJ databases">
        <title>Genome-resolved meta-omics ties microbial dynamics to process performance in biotechnology for thiocyanate degradation.</title>
        <authorList>
            <person name="Kantor R.S."/>
            <person name="Huddy R.J."/>
            <person name="Iyer R."/>
            <person name="Thomas B.C."/>
            <person name="Brown C.T."/>
            <person name="Anantharaman K."/>
            <person name="Tringe S."/>
            <person name="Hettich R.L."/>
            <person name="Harrison S.T."/>
            <person name="Banfield J.F."/>
        </authorList>
    </citation>
    <scope>NUCLEOTIDE SEQUENCE [LARGE SCALE GENOMIC DNA]</scope>
    <source>
        <strain evidence="6">59-99</strain>
    </source>
</reference>
<organism evidence="6 7">
    <name type="scientific">Candidatus Kapaibacterium thiocyanatum</name>
    <dbReference type="NCBI Taxonomy" id="1895771"/>
    <lineage>
        <taxon>Bacteria</taxon>
        <taxon>Pseudomonadati</taxon>
        <taxon>Candidatus Kapaibacteriota</taxon>
        <taxon>Candidatus Kapaibacteriia</taxon>
        <taxon>Candidatus Kapaibacteriales</taxon>
        <taxon>Candidatus Kapaibacteriaceae</taxon>
        <taxon>Candidatus Kapaibacterium</taxon>
    </lineage>
</organism>
<dbReference type="STRING" id="1895771.BGO89_03470"/>
<dbReference type="Pfam" id="PF22780">
    <property type="entry name" value="HI0933_like_1st"/>
    <property type="match status" value="1"/>
</dbReference>
<evidence type="ECO:0000256" key="2">
    <source>
        <dbReference type="ARBA" id="ARBA00022630"/>
    </source>
</evidence>
<dbReference type="Proteomes" id="UP000184233">
    <property type="component" value="Unassembled WGS sequence"/>
</dbReference>
<evidence type="ECO:0000313" key="6">
    <source>
        <dbReference type="EMBL" id="OJX58832.1"/>
    </source>
</evidence>
<dbReference type="EMBL" id="MKVH01000014">
    <property type="protein sequence ID" value="OJX58832.1"/>
    <property type="molecule type" value="Genomic_DNA"/>
</dbReference>
<evidence type="ECO:0000256" key="3">
    <source>
        <dbReference type="ARBA" id="ARBA00022827"/>
    </source>
</evidence>
<dbReference type="PANTHER" id="PTHR42887:SF2">
    <property type="entry name" value="OS12G0638800 PROTEIN"/>
    <property type="match status" value="1"/>
</dbReference>
<feature type="domain" description="RsdA/BaiN/AoA(So)-like Rossmann fold-like" evidence="4">
    <location>
        <begin position="3"/>
        <end position="384"/>
    </location>
</feature>
<dbReference type="PRINTS" id="PR00411">
    <property type="entry name" value="PNDRDTASEI"/>
</dbReference>
<protein>
    <recommendedName>
        <fullName evidence="8">Aminoacetone oxidase family FAD-binding enzyme</fullName>
    </recommendedName>
</protein>
<dbReference type="PRINTS" id="PR00368">
    <property type="entry name" value="FADPNR"/>
</dbReference>
<dbReference type="Gene3D" id="1.10.8.260">
    <property type="entry name" value="HI0933 insert domain-like"/>
    <property type="match status" value="1"/>
</dbReference>
<comment type="caution">
    <text evidence="6">The sequence shown here is derived from an EMBL/GenBank/DDBJ whole genome shotgun (WGS) entry which is preliminary data.</text>
</comment>
<feature type="domain" description="RsdA/BaiN/AoA(So)-like insert" evidence="5">
    <location>
        <begin position="186"/>
        <end position="331"/>
    </location>
</feature>
<evidence type="ECO:0008006" key="8">
    <source>
        <dbReference type="Google" id="ProtNLM"/>
    </source>
</evidence>
<evidence type="ECO:0000259" key="5">
    <source>
        <dbReference type="Pfam" id="PF22780"/>
    </source>
</evidence>
<evidence type="ECO:0000256" key="1">
    <source>
        <dbReference type="ARBA" id="ARBA00001974"/>
    </source>
</evidence>
<proteinExistence type="predicted"/>
<dbReference type="NCBIfam" id="TIGR00275">
    <property type="entry name" value="aminoacetone oxidase family FAD-binding enzyme"/>
    <property type="match status" value="1"/>
</dbReference>
<keyword evidence="3" id="KW-0274">FAD</keyword>
<dbReference type="InterPro" id="IPR036188">
    <property type="entry name" value="FAD/NAD-bd_sf"/>
</dbReference>
<gene>
    <name evidence="6" type="ORF">BGO89_03470</name>
</gene>
<evidence type="ECO:0000259" key="4">
    <source>
        <dbReference type="Pfam" id="PF03486"/>
    </source>
</evidence>
<dbReference type="InterPro" id="IPR057661">
    <property type="entry name" value="RsdA/BaiN/AoA(So)_Rossmann"/>
</dbReference>
<name>A0A1M3L1M2_9BACT</name>
<sequence length="389" mass="42442">MMDVVVLGAGAAGLFCAAVAASRGKRVLVLEHNDRPGKKIRISGGGRCNFTNVGTTHRNFISDNPDFARSALTRYTPQDFLDLVERHGIAWHEKKLGQLFCDESSQRIIDMLVDECRRSDVELRMRVRVKGVRRADDFIIETDGGDIHASHVVVATGGLSIPSLGASDLGYRIARHFGIALVTPGPALVPLTFDDAYAARFGSLSGISIDAVANAGNVPFRENILFTHRGLSGPAILQASSYWKPGEGLSIDLLPDHGWNDLIPDQLRELRTLGTVLSTVLPRRFVQQWNDERYGMHVNRTQRRVLEAAVQDLKTWSVIPNGTEGYAKAEVTRGGIDTRALSSKTMEVRSVQGLYMIGEVVDVTGWLGGYNFQWAWASASAAGSAIAEA</sequence>
<dbReference type="AlphaFoldDB" id="A0A1M3L1M2"/>
<dbReference type="PANTHER" id="PTHR42887">
    <property type="entry name" value="OS12G0638800 PROTEIN"/>
    <property type="match status" value="1"/>
</dbReference>
<dbReference type="InterPro" id="IPR055178">
    <property type="entry name" value="RsdA/BaiN/AoA(So)-like_dom"/>
</dbReference>
<dbReference type="Gene3D" id="2.40.30.10">
    <property type="entry name" value="Translation factors"/>
    <property type="match status" value="1"/>
</dbReference>
<keyword evidence="2" id="KW-0285">Flavoprotein</keyword>
<accession>A0A1M3L1M2</accession>
<comment type="cofactor">
    <cofactor evidence="1">
        <name>FAD</name>
        <dbReference type="ChEBI" id="CHEBI:57692"/>
    </cofactor>
</comment>
<dbReference type="InterPro" id="IPR023166">
    <property type="entry name" value="BaiN-like_dom_sf"/>
</dbReference>
<dbReference type="Pfam" id="PF03486">
    <property type="entry name" value="HI0933_like"/>
    <property type="match status" value="1"/>
</dbReference>
<dbReference type="Gene3D" id="3.50.50.60">
    <property type="entry name" value="FAD/NAD(P)-binding domain"/>
    <property type="match status" value="1"/>
</dbReference>